<organism evidence="1 2">
    <name type="scientific">Hypoxylon rubiginosum</name>
    <dbReference type="NCBI Taxonomy" id="110542"/>
    <lineage>
        <taxon>Eukaryota</taxon>
        <taxon>Fungi</taxon>
        <taxon>Dikarya</taxon>
        <taxon>Ascomycota</taxon>
        <taxon>Pezizomycotina</taxon>
        <taxon>Sordariomycetes</taxon>
        <taxon>Xylariomycetidae</taxon>
        <taxon>Xylariales</taxon>
        <taxon>Hypoxylaceae</taxon>
        <taxon>Hypoxylon</taxon>
    </lineage>
</organism>
<dbReference type="EMBL" id="MU393653">
    <property type="protein sequence ID" value="KAI4859153.1"/>
    <property type="molecule type" value="Genomic_DNA"/>
</dbReference>
<proteinExistence type="predicted"/>
<gene>
    <name evidence="1" type="ORF">F4820DRAFT_467288</name>
</gene>
<sequence>MSQNIVHQGLTQVLTGLGILLGSGTMTNETHAKIMNLIEVDQAHDAVESGSVAAKEMPGGFPAWDEQETATSQNVQDILGLEGGNDDFGNRKVSSIYRAFASKASSTAPANPSPEPAQPSSQQKIICPWWLTEGFRCRDGDVGKCPMYHEVIADGLKDPLMCHFWSNGDRCIKSEGECRFAHYLAPHGVVAPMPTKKKTQPRAASNYETGGYTKWPTSPIPSYVPKSKEKDDDFWGEPSGQVPDVW</sequence>
<accession>A0ACB9YJN5</accession>
<keyword evidence="2" id="KW-1185">Reference proteome</keyword>
<reference evidence="1 2" key="1">
    <citation type="journal article" date="2022" name="New Phytol.">
        <title>Ecological generalism drives hyperdiversity of secondary metabolite gene clusters in xylarialean endophytes.</title>
        <authorList>
            <person name="Franco M.E.E."/>
            <person name="Wisecaver J.H."/>
            <person name="Arnold A.E."/>
            <person name="Ju Y.M."/>
            <person name="Slot J.C."/>
            <person name="Ahrendt S."/>
            <person name="Moore L.P."/>
            <person name="Eastman K.E."/>
            <person name="Scott K."/>
            <person name="Konkel Z."/>
            <person name="Mondo S.J."/>
            <person name="Kuo A."/>
            <person name="Hayes R.D."/>
            <person name="Haridas S."/>
            <person name="Andreopoulos B."/>
            <person name="Riley R."/>
            <person name="LaButti K."/>
            <person name="Pangilinan J."/>
            <person name="Lipzen A."/>
            <person name="Amirebrahimi M."/>
            <person name="Yan J."/>
            <person name="Adam C."/>
            <person name="Keymanesh K."/>
            <person name="Ng V."/>
            <person name="Louie K."/>
            <person name="Northen T."/>
            <person name="Drula E."/>
            <person name="Henrissat B."/>
            <person name="Hsieh H.M."/>
            <person name="Youens-Clark K."/>
            <person name="Lutzoni F."/>
            <person name="Miadlikowska J."/>
            <person name="Eastwood D.C."/>
            <person name="Hamelin R.C."/>
            <person name="Grigoriev I.V."/>
            <person name="U'Ren J.M."/>
        </authorList>
    </citation>
    <scope>NUCLEOTIDE SEQUENCE [LARGE SCALE GENOMIC DNA]</scope>
    <source>
        <strain evidence="1 2">CBS 119005</strain>
    </source>
</reference>
<dbReference type="Proteomes" id="UP001497700">
    <property type="component" value="Unassembled WGS sequence"/>
</dbReference>
<evidence type="ECO:0000313" key="2">
    <source>
        <dbReference type="Proteomes" id="UP001497700"/>
    </source>
</evidence>
<comment type="caution">
    <text evidence="1">The sequence shown here is derived from an EMBL/GenBank/DDBJ whole genome shotgun (WGS) entry which is preliminary data.</text>
</comment>
<name>A0ACB9YJN5_9PEZI</name>
<evidence type="ECO:0000313" key="1">
    <source>
        <dbReference type="EMBL" id="KAI4859153.1"/>
    </source>
</evidence>
<protein>
    <submittedName>
        <fullName evidence="1">Uncharacterized protein</fullName>
    </submittedName>
</protein>